<evidence type="ECO:0008006" key="4">
    <source>
        <dbReference type="Google" id="ProtNLM"/>
    </source>
</evidence>
<dbReference type="RefSeq" id="WP_343791544.1">
    <property type="nucleotide sequence ID" value="NZ_BAAAGA010000002.1"/>
</dbReference>
<feature type="transmembrane region" description="Helical" evidence="1">
    <location>
        <begin position="12"/>
        <end position="36"/>
    </location>
</feature>
<protein>
    <recommendedName>
        <fullName evidence="4">DUF2514 family protein</fullName>
    </recommendedName>
</protein>
<dbReference type="EMBL" id="BAAAGA010000002">
    <property type="protein sequence ID" value="GAA0617693.1"/>
    <property type="molecule type" value="Genomic_DNA"/>
</dbReference>
<accession>A0ABN1GSF2</accession>
<keyword evidence="1" id="KW-0472">Membrane</keyword>
<gene>
    <name evidence="2" type="ORF">GCM10009422_11180</name>
</gene>
<keyword evidence="1" id="KW-1133">Transmembrane helix</keyword>
<evidence type="ECO:0000313" key="2">
    <source>
        <dbReference type="EMBL" id="GAA0617693.1"/>
    </source>
</evidence>
<keyword evidence="3" id="KW-1185">Reference proteome</keyword>
<name>A0ABN1GSF2_9CAUL</name>
<organism evidence="2 3">
    <name type="scientific">Brevundimonas kwangchunensis</name>
    <dbReference type="NCBI Taxonomy" id="322163"/>
    <lineage>
        <taxon>Bacteria</taxon>
        <taxon>Pseudomonadati</taxon>
        <taxon>Pseudomonadota</taxon>
        <taxon>Alphaproteobacteria</taxon>
        <taxon>Caulobacterales</taxon>
        <taxon>Caulobacteraceae</taxon>
        <taxon>Brevundimonas</taxon>
    </lineage>
</organism>
<evidence type="ECO:0000313" key="3">
    <source>
        <dbReference type="Proteomes" id="UP001501352"/>
    </source>
</evidence>
<comment type="caution">
    <text evidence="2">The sequence shown here is derived from an EMBL/GenBank/DDBJ whole genome shotgun (WGS) entry which is preliminary data.</text>
</comment>
<dbReference type="PROSITE" id="PS51257">
    <property type="entry name" value="PROKAR_LIPOPROTEIN"/>
    <property type="match status" value="1"/>
</dbReference>
<proteinExistence type="predicted"/>
<keyword evidence="1" id="KW-0812">Transmembrane</keyword>
<reference evidence="2 3" key="1">
    <citation type="journal article" date="2019" name="Int. J. Syst. Evol. Microbiol.">
        <title>The Global Catalogue of Microorganisms (GCM) 10K type strain sequencing project: providing services to taxonomists for standard genome sequencing and annotation.</title>
        <authorList>
            <consortium name="The Broad Institute Genomics Platform"/>
            <consortium name="The Broad Institute Genome Sequencing Center for Infectious Disease"/>
            <person name="Wu L."/>
            <person name="Ma J."/>
        </authorList>
    </citation>
    <scope>NUCLEOTIDE SEQUENCE [LARGE SCALE GENOMIC DNA]</scope>
    <source>
        <strain evidence="2 3">JCM 12928</strain>
    </source>
</reference>
<sequence length="145" mass="15643">MSKTEMTERQGWTVLIVFGLLALILVSGGLVGCPYYKVWERKMAGQAELQYQQGARQALVAQAAAEDEAAVARAEAATRRVRGWADAAKKGCEDLGRPNDRACEDQLLRDAATYSIAKEGHEGVIISVGAPVSVAVQPNTPRRSE</sequence>
<dbReference type="Proteomes" id="UP001501352">
    <property type="component" value="Unassembled WGS sequence"/>
</dbReference>
<evidence type="ECO:0000256" key="1">
    <source>
        <dbReference type="SAM" id="Phobius"/>
    </source>
</evidence>